<protein>
    <submittedName>
        <fullName evidence="1">Uncharacterized protein DUF4160</fullName>
    </submittedName>
</protein>
<dbReference type="RefSeq" id="WP_132314193.1">
    <property type="nucleotide sequence ID" value="NZ_SMAR01000056.1"/>
</dbReference>
<proteinExistence type="predicted"/>
<sequence length="75" mass="8640">MPTIVKIGNIAIQIYADDHNPPHFHVVTPDHEAAILLESLELMVGSMDRKSLRAALEWARENREQLINEWNRLNP</sequence>
<dbReference type="OrthoDB" id="122670at2"/>
<reference evidence="1 2" key="1">
    <citation type="submission" date="2019-03" db="EMBL/GenBank/DDBJ databases">
        <title>Freshwater and sediment microbial communities from various areas in North America, analyzing microbe dynamics in response to fracking.</title>
        <authorList>
            <person name="Lamendella R."/>
        </authorList>
    </citation>
    <scope>NUCLEOTIDE SEQUENCE [LARGE SCALE GENOMIC DNA]</scope>
    <source>
        <strain evidence="1 2">175.2</strain>
    </source>
</reference>
<name>A0A4R3NJY4_9HYPH</name>
<organism evidence="1 2">
    <name type="scientific">Martelella mediterranea</name>
    <dbReference type="NCBI Taxonomy" id="293089"/>
    <lineage>
        <taxon>Bacteria</taxon>
        <taxon>Pseudomonadati</taxon>
        <taxon>Pseudomonadota</taxon>
        <taxon>Alphaproteobacteria</taxon>
        <taxon>Hyphomicrobiales</taxon>
        <taxon>Aurantimonadaceae</taxon>
        <taxon>Martelella</taxon>
    </lineage>
</organism>
<dbReference type="Pfam" id="PF13711">
    <property type="entry name" value="DUF4160"/>
    <property type="match status" value="1"/>
</dbReference>
<evidence type="ECO:0000313" key="1">
    <source>
        <dbReference type="EMBL" id="TCT28867.1"/>
    </source>
</evidence>
<dbReference type="Proteomes" id="UP000295097">
    <property type="component" value="Unassembled WGS sequence"/>
</dbReference>
<dbReference type="AlphaFoldDB" id="A0A4R3NJY4"/>
<comment type="caution">
    <text evidence="1">The sequence shown here is derived from an EMBL/GenBank/DDBJ whole genome shotgun (WGS) entry which is preliminary data.</text>
</comment>
<evidence type="ECO:0000313" key="2">
    <source>
        <dbReference type="Proteomes" id="UP000295097"/>
    </source>
</evidence>
<gene>
    <name evidence="1" type="ORF">EDC90_105615</name>
</gene>
<dbReference type="InterPro" id="IPR025427">
    <property type="entry name" value="DUF4160"/>
</dbReference>
<keyword evidence="2" id="KW-1185">Reference proteome</keyword>
<dbReference type="EMBL" id="SMAR01000056">
    <property type="protein sequence ID" value="TCT28867.1"/>
    <property type="molecule type" value="Genomic_DNA"/>
</dbReference>
<accession>A0A4R3NJY4</accession>